<keyword evidence="3" id="KW-1003">Cell membrane</keyword>
<keyword evidence="10" id="KW-1185">Reference proteome</keyword>
<organism evidence="9 10">
    <name type="scientific">Novosphingobium lindaniclasticum LE124</name>
    <dbReference type="NCBI Taxonomy" id="1096930"/>
    <lineage>
        <taxon>Bacteria</taxon>
        <taxon>Pseudomonadati</taxon>
        <taxon>Pseudomonadota</taxon>
        <taxon>Alphaproteobacteria</taxon>
        <taxon>Sphingomonadales</taxon>
        <taxon>Sphingomonadaceae</taxon>
        <taxon>Novosphingobium</taxon>
    </lineage>
</organism>
<feature type="domain" description="Glycine transporter" evidence="8">
    <location>
        <begin position="142"/>
        <end position="212"/>
    </location>
</feature>
<feature type="domain" description="Glycine transporter" evidence="8">
    <location>
        <begin position="58"/>
        <end position="130"/>
    </location>
</feature>
<proteinExistence type="inferred from homology"/>
<evidence type="ECO:0000313" key="10">
    <source>
        <dbReference type="Proteomes" id="UP000015527"/>
    </source>
</evidence>
<dbReference type="PATRIC" id="fig|1096930.3.peg.1486"/>
<evidence type="ECO:0000256" key="4">
    <source>
        <dbReference type="ARBA" id="ARBA00022692"/>
    </source>
</evidence>
<protein>
    <recommendedName>
        <fullName evidence="8">Glycine transporter domain-containing protein</fullName>
    </recommendedName>
</protein>
<sequence length="253" mass="26252">MELLPTLNPLSAARFSTGRPDQTTARAIQLSLPLFPARGYDLTMPTIIPPDSPALPAAFDILGIAVFALTGALSAAQMRQTFVTVAFFALMTGVGGGTLRDLLIGAPVFWVRDPFVAPVCLAVALLAWFTPVRWWQGRLLEWADALGLAVYSGFGTIKAMAWGVPPVPAMVMGVVTGCVGGIVRDVVAGQPSILMRPELYVTAGALAAAVAAAGLAMGFSPALTWAVAATVGFALRGAAIHWSLGLPAHEGAD</sequence>
<accession>T0HX90</accession>
<evidence type="ECO:0000259" key="8">
    <source>
        <dbReference type="Pfam" id="PF03458"/>
    </source>
</evidence>
<reference evidence="9 10" key="1">
    <citation type="journal article" date="2013" name="Genome Announc.">
        <title>Genome Sequence of Novosphingobium lindaniclasticum LE124T, Isolated from a Hexachlorocyclohexane Dumpsite.</title>
        <authorList>
            <person name="Saxena A."/>
            <person name="Nayyar N."/>
            <person name="Sangwan N."/>
            <person name="Kumari R."/>
            <person name="Khurana J.P."/>
            <person name="Lal R."/>
        </authorList>
    </citation>
    <scope>NUCLEOTIDE SEQUENCE [LARGE SCALE GENOMIC DNA]</scope>
    <source>
        <strain evidence="9 10">LE124</strain>
    </source>
</reference>
<comment type="subcellular location">
    <subcellularLocation>
        <location evidence="1">Cell membrane</location>
        <topology evidence="1">Multi-pass membrane protein</topology>
    </subcellularLocation>
</comment>
<dbReference type="EMBL" id="ATHL01000054">
    <property type="protein sequence ID" value="EQB17682.1"/>
    <property type="molecule type" value="Genomic_DNA"/>
</dbReference>
<dbReference type="AlphaFoldDB" id="T0HX90"/>
<evidence type="ECO:0000256" key="5">
    <source>
        <dbReference type="ARBA" id="ARBA00022989"/>
    </source>
</evidence>
<feature type="transmembrane region" description="Helical" evidence="7">
    <location>
        <begin position="54"/>
        <end position="75"/>
    </location>
</feature>
<dbReference type="Proteomes" id="UP000015527">
    <property type="component" value="Unassembled WGS sequence"/>
</dbReference>
<dbReference type="Pfam" id="PF03458">
    <property type="entry name" value="Gly_transporter"/>
    <property type="match status" value="2"/>
</dbReference>
<dbReference type="PANTHER" id="PTHR30506:SF3">
    <property type="entry name" value="UPF0126 INNER MEMBRANE PROTEIN YADS-RELATED"/>
    <property type="match status" value="1"/>
</dbReference>
<feature type="transmembrane region" description="Helical" evidence="7">
    <location>
        <begin position="115"/>
        <end position="135"/>
    </location>
</feature>
<keyword evidence="6 7" id="KW-0472">Membrane</keyword>
<evidence type="ECO:0000256" key="2">
    <source>
        <dbReference type="ARBA" id="ARBA00008193"/>
    </source>
</evidence>
<gene>
    <name evidence="9" type="ORF">L284_07545</name>
</gene>
<comment type="similarity">
    <text evidence="2">Belongs to the UPF0126 family.</text>
</comment>
<dbReference type="eggNOG" id="COG2860">
    <property type="taxonomic scope" value="Bacteria"/>
</dbReference>
<evidence type="ECO:0000256" key="1">
    <source>
        <dbReference type="ARBA" id="ARBA00004651"/>
    </source>
</evidence>
<keyword evidence="5 7" id="KW-1133">Transmembrane helix</keyword>
<evidence type="ECO:0000313" key="9">
    <source>
        <dbReference type="EMBL" id="EQB17682.1"/>
    </source>
</evidence>
<comment type="caution">
    <text evidence="9">The sequence shown here is derived from an EMBL/GenBank/DDBJ whole genome shotgun (WGS) entry which is preliminary data.</text>
</comment>
<feature type="transmembrane region" description="Helical" evidence="7">
    <location>
        <begin position="82"/>
        <end position="103"/>
    </location>
</feature>
<evidence type="ECO:0000256" key="7">
    <source>
        <dbReference type="SAM" id="Phobius"/>
    </source>
</evidence>
<name>T0HX90_9SPHN</name>
<dbReference type="GO" id="GO:0005886">
    <property type="term" value="C:plasma membrane"/>
    <property type="evidence" value="ECO:0007669"/>
    <property type="project" value="UniProtKB-SubCell"/>
</dbReference>
<dbReference type="InterPro" id="IPR005115">
    <property type="entry name" value="Gly_transporter"/>
</dbReference>
<feature type="transmembrane region" description="Helical" evidence="7">
    <location>
        <begin position="199"/>
        <end position="219"/>
    </location>
</feature>
<keyword evidence="4 7" id="KW-0812">Transmembrane</keyword>
<feature type="transmembrane region" description="Helical" evidence="7">
    <location>
        <begin position="167"/>
        <end position="187"/>
    </location>
</feature>
<feature type="transmembrane region" description="Helical" evidence="7">
    <location>
        <begin position="225"/>
        <end position="244"/>
    </location>
</feature>
<evidence type="ECO:0000256" key="6">
    <source>
        <dbReference type="ARBA" id="ARBA00023136"/>
    </source>
</evidence>
<evidence type="ECO:0000256" key="3">
    <source>
        <dbReference type="ARBA" id="ARBA00022475"/>
    </source>
</evidence>
<dbReference type="PANTHER" id="PTHR30506">
    <property type="entry name" value="INNER MEMBRANE PROTEIN"/>
    <property type="match status" value="1"/>
</dbReference>